<dbReference type="InterPro" id="IPR005538">
    <property type="entry name" value="LrgA/CidA"/>
</dbReference>
<protein>
    <submittedName>
        <fullName evidence="8">CidA/LrgA family protein</fullName>
    </submittedName>
</protein>
<feature type="transmembrane region" description="Helical" evidence="6">
    <location>
        <begin position="62"/>
        <end position="84"/>
    </location>
</feature>
<evidence type="ECO:0000313" key="9">
    <source>
        <dbReference type="Proteomes" id="UP000195573"/>
    </source>
</evidence>
<dbReference type="GO" id="GO:0005886">
    <property type="term" value="C:plasma membrane"/>
    <property type="evidence" value="ECO:0007669"/>
    <property type="project" value="UniProtKB-SubCell"/>
</dbReference>
<reference evidence="7 9" key="1">
    <citation type="submission" date="2017-04" db="EMBL/GenBank/DDBJ databases">
        <title>Complete Genome Sequence of the Bacillus horikoshii 20a strain from Cuatro Cienegas, Coahuila, Mexico.</title>
        <authorList>
            <person name="Zarza E."/>
            <person name="Alcaraz L.D."/>
            <person name="Aguilar-Salinas B."/>
            <person name="Islas A."/>
            <person name="Olmedo-Alvarez G."/>
        </authorList>
    </citation>
    <scope>NUCLEOTIDE SEQUENCE [LARGE SCALE GENOMIC DNA]</scope>
    <source>
        <strain evidence="7 9">20a</strain>
    </source>
</reference>
<dbReference type="EMBL" id="CP020880">
    <property type="protein sequence ID" value="ART77676.1"/>
    <property type="molecule type" value="Genomic_DNA"/>
</dbReference>
<keyword evidence="2" id="KW-1003">Cell membrane</keyword>
<name>A0A1Y0CRV9_9BACI</name>
<evidence type="ECO:0000256" key="3">
    <source>
        <dbReference type="ARBA" id="ARBA00022692"/>
    </source>
</evidence>
<evidence type="ECO:0000256" key="2">
    <source>
        <dbReference type="ARBA" id="ARBA00022475"/>
    </source>
</evidence>
<evidence type="ECO:0000256" key="4">
    <source>
        <dbReference type="ARBA" id="ARBA00022989"/>
    </source>
</evidence>
<gene>
    <name evidence="7" type="ORF">B4U37_17155</name>
    <name evidence="8" type="ORF">FZC74_17970</name>
</gene>
<proteinExistence type="predicted"/>
<keyword evidence="9" id="KW-1185">Reference proteome</keyword>
<accession>A0A1Y0CRV9</accession>
<feature type="transmembrane region" description="Helical" evidence="6">
    <location>
        <begin position="34"/>
        <end position="50"/>
    </location>
</feature>
<reference evidence="8 10" key="2">
    <citation type="submission" date="2019-08" db="EMBL/GenBank/DDBJ databases">
        <title>Bacillus genomes from the desert of Cuatro Cienegas, Coahuila.</title>
        <authorList>
            <person name="Olmedo-Alvarez G."/>
        </authorList>
    </citation>
    <scope>NUCLEOTIDE SEQUENCE [LARGE SCALE GENOMIC DNA]</scope>
    <source>
        <strain evidence="8 10">CH88_3T</strain>
    </source>
</reference>
<evidence type="ECO:0000313" key="7">
    <source>
        <dbReference type="EMBL" id="ART77676.1"/>
    </source>
</evidence>
<keyword evidence="5 6" id="KW-0472">Membrane</keyword>
<evidence type="ECO:0000313" key="10">
    <source>
        <dbReference type="Proteomes" id="UP000323393"/>
    </source>
</evidence>
<dbReference type="Proteomes" id="UP000195573">
    <property type="component" value="Chromosome"/>
</dbReference>
<dbReference type="AlphaFoldDB" id="A0A1Y0CRV9"/>
<dbReference type="Proteomes" id="UP000323393">
    <property type="component" value="Unassembled WGS sequence"/>
</dbReference>
<organism evidence="8 10">
    <name type="scientific">Sutcliffiella horikoshii</name>
    <dbReference type="NCBI Taxonomy" id="79883"/>
    <lineage>
        <taxon>Bacteria</taxon>
        <taxon>Bacillati</taxon>
        <taxon>Bacillota</taxon>
        <taxon>Bacilli</taxon>
        <taxon>Bacillales</taxon>
        <taxon>Bacillaceae</taxon>
        <taxon>Sutcliffiella</taxon>
    </lineage>
</organism>
<evidence type="ECO:0000256" key="6">
    <source>
        <dbReference type="SAM" id="Phobius"/>
    </source>
</evidence>
<sequence length="131" mass="14245">MRGMKLLIQVAVFYFFYKIGVVLQSTLEIPVPGSIIGMVLLLVLLLTGLVKERYLHGGANLLLFYLPLFFVPATVGVMNHFRFLSKTEGLIMLLALLVGTIMVLVSSGLVAQKTAASVDNKAEATGVMDDE</sequence>
<dbReference type="Pfam" id="PF03788">
    <property type="entry name" value="LrgA"/>
    <property type="match status" value="1"/>
</dbReference>
<dbReference type="PANTHER" id="PTHR33931">
    <property type="entry name" value="HOLIN-LIKE PROTEIN CIDA-RELATED"/>
    <property type="match status" value="1"/>
</dbReference>
<dbReference type="PANTHER" id="PTHR33931:SF2">
    <property type="entry name" value="HOLIN-LIKE PROTEIN CIDA"/>
    <property type="match status" value="1"/>
</dbReference>
<evidence type="ECO:0000256" key="1">
    <source>
        <dbReference type="ARBA" id="ARBA00004651"/>
    </source>
</evidence>
<comment type="subcellular location">
    <subcellularLocation>
        <location evidence="1">Cell membrane</location>
        <topology evidence="1">Multi-pass membrane protein</topology>
    </subcellularLocation>
</comment>
<feature type="transmembrane region" description="Helical" evidence="6">
    <location>
        <begin position="90"/>
        <end position="111"/>
    </location>
</feature>
<dbReference type="KEGG" id="bhk:B4U37_17155"/>
<evidence type="ECO:0000256" key="5">
    <source>
        <dbReference type="ARBA" id="ARBA00023136"/>
    </source>
</evidence>
<evidence type="ECO:0000313" key="8">
    <source>
        <dbReference type="EMBL" id="TYS55641.1"/>
    </source>
</evidence>
<keyword evidence="3 6" id="KW-0812">Transmembrane</keyword>
<dbReference type="EMBL" id="VTEU01000010">
    <property type="protein sequence ID" value="TYS55641.1"/>
    <property type="molecule type" value="Genomic_DNA"/>
</dbReference>
<keyword evidence="4 6" id="KW-1133">Transmembrane helix</keyword>